<dbReference type="PRINTS" id="PR01217">
    <property type="entry name" value="PRICHEXTENSN"/>
</dbReference>
<protein>
    <recommendedName>
        <fullName evidence="2">Biogenesis of lysosome-related organelles complex 1 subunit 1</fullName>
    </recommendedName>
</protein>
<dbReference type="AlphaFoldDB" id="A0AAD4ETV6"/>
<proteinExistence type="inferred from homology"/>
<name>A0AAD4ETV6_9PEZI</name>
<dbReference type="Proteomes" id="UP001197093">
    <property type="component" value="Unassembled WGS sequence"/>
</dbReference>
<feature type="compositionally biased region" description="Low complexity" evidence="3">
    <location>
        <begin position="76"/>
        <end position="92"/>
    </location>
</feature>
<feature type="region of interest" description="Disordered" evidence="3">
    <location>
        <begin position="1"/>
        <end position="147"/>
    </location>
</feature>
<reference evidence="4" key="1">
    <citation type="submission" date="2023-02" db="EMBL/GenBank/DDBJ databases">
        <authorList>
            <person name="Palmer J.M."/>
        </authorList>
    </citation>
    <scope>NUCLEOTIDE SEQUENCE</scope>
    <source>
        <strain evidence="4">FW57</strain>
    </source>
</reference>
<dbReference type="GO" id="GO:0031083">
    <property type="term" value="C:BLOC-1 complex"/>
    <property type="evidence" value="ECO:0007669"/>
    <property type="project" value="InterPro"/>
</dbReference>
<comment type="similarity">
    <text evidence="1">Belongs to the BLOC1S1 family.</text>
</comment>
<dbReference type="PANTHER" id="PTHR13073:SF0">
    <property type="entry name" value="BIOGENESIS OF LYSOSOME-RELATED ORGANELLES COMPLEX 1 SUBUNIT 1"/>
    <property type="match status" value="1"/>
</dbReference>
<evidence type="ECO:0000256" key="3">
    <source>
        <dbReference type="SAM" id="MobiDB-lite"/>
    </source>
</evidence>
<accession>A0AAD4ETV6</accession>
<dbReference type="EMBL" id="JAHCVI010000005">
    <property type="protein sequence ID" value="KAG7285442.1"/>
    <property type="molecule type" value="Genomic_DNA"/>
</dbReference>
<dbReference type="Pfam" id="PF06320">
    <property type="entry name" value="GCN5L1"/>
    <property type="match status" value="1"/>
</dbReference>
<sequence length="257" mass="26323">MPSSAAPMRLTPASIGRAQPSAPSVTSATATASSPSTSAGPANPSGASSSRPASIFSSLLSVASASKPKPKPPASSPSAAAGAPSVAASSVSQPPPPPQPPPPSPTPHSPKQPSPQPQPQPPPSLPIHDPPAALLLPLSPSSPSSPSEIAQARSAVLASISNLVDRELTTRAALLHANNAAIEKQERDIVKATDALRRENDKLGKLADAHAKKVKEIGNVQNWAEMLEREFVILEETLRIVREGDGERGRGGGWDGE</sequence>
<dbReference type="PANTHER" id="PTHR13073">
    <property type="entry name" value="BLOC-1 COMPLEX SUBUNIT 1"/>
    <property type="match status" value="1"/>
</dbReference>
<feature type="compositionally biased region" description="Pro residues" evidence="3">
    <location>
        <begin position="93"/>
        <end position="129"/>
    </location>
</feature>
<gene>
    <name evidence="4" type="ORF">NEMBOFW57_010069</name>
</gene>
<evidence type="ECO:0000313" key="5">
    <source>
        <dbReference type="Proteomes" id="UP001197093"/>
    </source>
</evidence>
<keyword evidence="5" id="KW-1185">Reference proteome</keyword>
<feature type="compositionally biased region" description="Low complexity" evidence="3">
    <location>
        <begin position="130"/>
        <end position="147"/>
    </location>
</feature>
<organism evidence="4 5">
    <name type="scientific">Staphylotrichum longicolle</name>
    <dbReference type="NCBI Taxonomy" id="669026"/>
    <lineage>
        <taxon>Eukaryota</taxon>
        <taxon>Fungi</taxon>
        <taxon>Dikarya</taxon>
        <taxon>Ascomycota</taxon>
        <taxon>Pezizomycotina</taxon>
        <taxon>Sordariomycetes</taxon>
        <taxon>Sordariomycetidae</taxon>
        <taxon>Sordariales</taxon>
        <taxon>Chaetomiaceae</taxon>
        <taxon>Staphylotrichum</taxon>
    </lineage>
</organism>
<dbReference type="GO" id="GO:0016197">
    <property type="term" value="P:endosomal transport"/>
    <property type="evidence" value="ECO:0007669"/>
    <property type="project" value="TreeGrafter"/>
</dbReference>
<comment type="caution">
    <text evidence="4">The sequence shown here is derived from an EMBL/GenBank/DDBJ whole genome shotgun (WGS) entry which is preliminary data.</text>
</comment>
<evidence type="ECO:0000313" key="4">
    <source>
        <dbReference type="EMBL" id="KAG7285442.1"/>
    </source>
</evidence>
<evidence type="ECO:0000256" key="1">
    <source>
        <dbReference type="ARBA" id="ARBA00007133"/>
    </source>
</evidence>
<dbReference type="InterPro" id="IPR009395">
    <property type="entry name" value="BLOC1S1"/>
</dbReference>
<feature type="compositionally biased region" description="Low complexity" evidence="3">
    <location>
        <begin position="18"/>
        <end position="67"/>
    </location>
</feature>
<evidence type="ECO:0000256" key="2">
    <source>
        <dbReference type="ARBA" id="ARBA00019577"/>
    </source>
</evidence>